<proteinExistence type="predicted"/>
<accession>A0ABR2F1V2</accession>
<protein>
    <submittedName>
        <fullName evidence="1">Uncharacterized protein</fullName>
    </submittedName>
</protein>
<comment type="caution">
    <text evidence="1">The sequence shown here is derived from an EMBL/GenBank/DDBJ whole genome shotgun (WGS) entry which is preliminary data.</text>
</comment>
<sequence length="79" mass="9110">MISENKNQRNDKIFSKKASTMENCLFQAKLRALIWLKTAKGKDFSELDGWRNSPRSAIVANPIWCWHIGANFKFTVAVH</sequence>
<organism evidence="1 2">
    <name type="scientific">Hibiscus sabdariffa</name>
    <name type="common">roselle</name>
    <dbReference type="NCBI Taxonomy" id="183260"/>
    <lineage>
        <taxon>Eukaryota</taxon>
        <taxon>Viridiplantae</taxon>
        <taxon>Streptophyta</taxon>
        <taxon>Embryophyta</taxon>
        <taxon>Tracheophyta</taxon>
        <taxon>Spermatophyta</taxon>
        <taxon>Magnoliopsida</taxon>
        <taxon>eudicotyledons</taxon>
        <taxon>Gunneridae</taxon>
        <taxon>Pentapetalae</taxon>
        <taxon>rosids</taxon>
        <taxon>malvids</taxon>
        <taxon>Malvales</taxon>
        <taxon>Malvaceae</taxon>
        <taxon>Malvoideae</taxon>
        <taxon>Hibiscus</taxon>
    </lineage>
</organism>
<dbReference type="Proteomes" id="UP001472677">
    <property type="component" value="Unassembled WGS sequence"/>
</dbReference>
<name>A0ABR2F1V2_9ROSI</name>
<evidence type="ECO:0000313" key="1">
    <source>
        <dbReference type="EMBL" id="KAK8568912.1"/>
    </source>
</evidence>
<gene>
    <name evidence="1" type="ORF">V6N12_007447</name>
</gene>
<evidence type="ECO:0000313" key="2">
    <source>
        <dbReference type="Proteomes" id="UP001472677"/>
    </source>
</evidence>
<keyword evidence="2" id="KW-1185">Reference proteome</keyword>
<reference evidence="1 2" key="1">
    <citation type="journal article" date="2024" name="G3 (Bethesda)">
        <title>Genome assembly of Hibiscus sabdariffa L. provides insights into metabolisms of medicinal natural products.</title>
        <authorList>
            <person name="Kim T."/>
        </authorList>
    </citation>
    <scope>NUCLEOTIDE SEQUENCE [LARGE SCALE GENOMIC DNA]</scope>
    <source>
        <strain evidence="1">TK-2024</strain>
        <tissue evidence="1">Old leaves</tissue>
    </source>
</reference>
<dbReference type="EMBL" id="JBBPBM010000009">
    <property type="protein sequence ID" value="KAK8568912.1"/>
    <property type="molecule type" value="Genomic_DNA"/>
</dbReference>